<dbReference type="GO" id="GO:0033167">
    <property type="term" value="C:ARC complex"/>
    <property type="evidence" value="ECO:0007669"/>
    <property type="project" value="InterPro"/>
</dbReference>
<dbReference type="GO" id="GO:0031047">
    <property type="term" value="P:regulatory ncRNA-mediated gene silencing"/>
    <property type="evidence" value="ECO:0007669"/>
    <property type="project" value="InterPro"/>
</dbReference>
<dbReference type="InterPro" id="IPR018606">
    <property type="entry name" value="Arb1"/>
</dbReference>
<reference evidence="2" key="1">
    <citation type="submission" date="2022-11" db="EMBL/GenBank/DDBJ databases">
        <authorList>
            <person name="Petersen C."/>
        </authorList>
    </citation>
    <scope>NUCLEOTIDE SEQUENCE</scope>
    <source>
        <strain evidence="2">IBT 34128</strain>
    </source>
</reference>
<evidence type="ECO:0000313" key="3">
    <source>
        <dbReference type="Proteomes" id="UP001141434"/>
    </source>
</evidence>
<protein>
    <recommendedName>
        <fullName evidence="4">Argonaute complex, subunit Arb1</fullName>
    </recommendedName>
</protein>
<dbReference type="Proteomes" id="UP001141434">
    <property type="component" value="Unassembled WGS sequence"/>
</dbReference>
<dbReference type="GeneID" id="81397522"/>
<evidence type="ECO:0000313" key="2">
    <source>
        <dbReference type="EMBL" id="KAJ5086521.1"/>
    </source>
</evidence>
<feature type="compositionally biased region" description="Basic residues" evidence="1">
    <location>
        <begin position="78"/>
        <end position="93"/>
    </location>
</feature>
<dbReference type="Pfam" id="PF09692">
    <property type="entry name" value="Arb1"/>
    <property type="match status" value="1"/>
</dbReference>
<evidence type="ECO:0000256" key="1">
    <source>
        <dbReference type="SAM" id="MobiDB-lite"/>
    </source>
</evidence>
<sequence length="493" mass="55956">MDGPAKPIVTWDASIPRHSGAPTANQEPKTSPKTVQDNDVAGPMIKTQPDPRSGVDPNSLEDEDHTNSTMPDILDVKAKKRSRKRRPKSKRGQGKPTGFEDFYADAPVTPEEYEELCELYDPELPFIIRIDEALSRYQSQRRFENDRSSIFVKYLKYGGVNVGPKPFAGVTPQELRDMDKEDAIKARSQTGVPFSQMNLDVDFHEVVRGFLTSFFPAYFHPESLEKIKLATVTIRNFLSYLLYHDVCPEYKENIDKACKACDLATVELWKNQQFVAEGPGSFNQACATLYGGYSFSVPGDGQDWIPERRQPIPDDFARKVVKFALAVCSSRQQMTRFQILESNGTLRGMQIPDINGFEIISIVWPDPEVYACYKGSAPDLIPLGKIQVRSFQDPAKPDFDLSPRERRDWNQGMAPAYEFEFLLETNLLAHCYPGMKVNASVWQLNCGLFYFDAVESAFASFYTVLPNDLMMGWKEPKSLPPKKVDKMQEEESW</sequence>
<proteinExistence type="predicted"/>
<dbReference type="EMBL" id="JAPMSZ010000010">
    <property type="protein sequence ID" value="KAJ5086521.1"/>
    <property type="molecule type" value="Genomic_DNA"/>
</dbReference>
<dbReference type="OrthoDB" id="435402at2759"/>
<organism evidence="2 3">
    <name type="scientific">Penicillium alfredii</name>
    <dbReference type="NCBI Taxonomy" id="1506179"/>
    <lineage>
        <taxon>Eukaryota</taxon>
        <taxon>Fungi</taxon>
        <taxon>Dikarya</taxon>
        <taxon>Ascomycota</taxon>
        <taxon>Pezizomycotina</taxon>
        <taxon>Eurotiomycetes</taxon>
        <taxon>Eurotiomycetidae</taxon>
        <taxon>Eurotiales</taxon>
        <taxon>Aspergillaceae</taxon>
        <taxon>Penicillium</taxon>
    </lineage>
</organism>
<dbReference type="RefSeq" id="XP_056508646.1">
    <property type="nucleotide sequence ID" value="XM_056658353.1"/>
</dbReference>
<name>A0A9W9JYX6_9EURO</name>
<feature type="region of interest" description="Disordered" evidence="1">
    <location>
        <begin position="1"/>
        <end position="104"/>
    </location>
</feature>
<accession>A0A9W9JYX6</accession>
<comment type="caution">
    <text evidence="2">The sequence shown here is derived from an EMBL/GenBank/DDBJ whole genome shotgun (WGS) entry which is preliminary data.</text>
</comment>
<keyword evidence="3" id="KW-1185">Reference proteome</keyword>
<feature type="compositionally biased region" description="Polar residues" evidence="1">
    <location>
        <begin position="22"/>
        <end position="37"/>
    </location>
</feature>
<gene>
    <name evidence="2" type="ORF">NUU61_007828</name>
</gene>
<dbReference type="AlphaFoldDB" id="A0A9W9JYX6"/>
<evidence type="ECO:0008006" key="4">
    <source>
        <dbReference type="Google" id="ProtNLM"/>
    </source>
</evidence>
<reference evidence="2" key="2">
    <citation type="journal article" date="2023" name="IMA Fungus">
        <title>Comparative genomic study of the Penicillium genus elucidates a diverse pangenome and 15 lateral gene transfer events.</title>
        <authorList>
            <person name="Petersen C."/>
            <person name="Sorensen T."/>
            <person name="Nielsen M.R."/>
            <person name="Sondergaard T.E."/>
            <person name="Sorensen J.L."/>
            <person name="Fitzpatrick D.A."/>
            <person name="Frisvad J.C."/>
            <person name="Nielsen K.L."/>
        </authorList>
    </citation>
    <scope>NUCLEOTIDE SEQUENCE</scope>
    <source>
        <strain evidence="2">IBT 34128</strain>
    </source>
</reference>